<dbReference type="InterPro" id="IPR016169">
    <property type="entry name" value="FAD-bd_PCMH_sub2"/>
</dbReference>
<evidence type="ECO:0000256" key="5">
    <source>
        <dbReference type="ARBA" id="ARBA00023002"/>
    </source>
</evidence>
<dbReference type="AlphaFoldDB" id="A0A1H2K7G2"/>
<evidence type="ECO:0000256" key="4">
    <source>
        <dbReference type="ARBA" id="ARBA00022827"/>
    </source>
</evidence>
<evidence type="ECO:0000313" key="8">
    <source>
        <dbReference type="Proteomes" id="UP000182977"/>
    </source>
</evidence>
<evidence type="ECO:0000256" key="3">
    <source>
        <dbReference type="ARBA" id="ARBA00022630"/>
    </source>
</evidence>
<dbReference type="OrthoDB" id="9775082at2"/>
<keyword evidence="3" id="KW-0285">Flavoprotein</keyword>
<dbReference type="Pfam" id="PF01565">
    <property type="entry name" value="FAD_binding_4"/>
    <property type="match status" value="1"/>
</dbReference>
<dbReference type="GO" id="GO:0016491">
    <property type="term" value="F:oxidoreductase activity"/>
    <property type="evidence" value="ECO:0007669"/>
    <property type="project" value="UniProtKB-KW"/>
</dbReference>
<feature type="domain" description="FAD-binding PCMH-type" evidence="6">
    <location>
        <begin position="37"/>
        <end position="205"/>
    </location>
</feature>
<dbReference type="InterPro" id="IPR050416">
    <property type="entry name" value="FAD-linked_Oxidoreductase"/>
</dbReference>
<keyword evidence="8" id="KW-1185">Reference proteome</keyword>
<dbReference type="InterPro" id="IPR036318">
    <property type="entry name" value="FAD-bd_PCMH-like_sf"/>
</dbReference>
<sequence length="445" mass="47097">MVDWTILRDDVGGALLLPGDPGFDDIVRARPFTAHDGVPAPAAVVRCRDAADVAAAVSFARRHALPVAVRSGGHCAAGLSSTAGLVIDVSPMDAVEVDGDRVVVGGGVRLAGLVEALGAHGRALPTGTCPTVGVSGLTLGGGWGMLSRQHGLTCDQLVRAEVVTADGAVVVADEHTEPDLFWALRGGGTGGFGVVTSMVFRTLPAPRMTNFQYAWPLEVAPELLGAWFGRMIDAPARLCAEVGVYPGEVRLHGALAGTDAETLELLARLCRGLPAPARVELAELSYLESARQLAGAVGVDDDASRHLYATSEFFDDALPAEAVDALLTRFASGPPEREIGFMPWGGGEYDIAPDATAFPHRRARYAVHHLALTPDADVEARDWVVAMRDTLRPYGNGGVYANFADLGLADWERAYYGDNAGRLREVKRRYDPGDVFRTAQSVRPA</sequence>
<dbReference type="STRING" id="419479.SAMN04488563_3504"/>
<dbReference type="RefSeq" id="WP_046772115.1">
    <property type="nucleotide sequence ID" value="NZ_LBMC01000056.1"/>
</dbReference>
<dbReference type="Gene3D" id="3.40.462.20">
    <property type="match status" value="1"/>
</dbReference>
<dbReference type="Proteomes" id="UP000182977">
    <property type="component" value="Chromosome I"/>
</dbReference>
<dbReference type="EMBL" id="LT629791">
    <property type="protein sequence ID" value="SDU64513.1"/>
    <property type="molecule type" value="Genomic_DNA"/>
</dbReference>
<comment type="cofactor">
    <cofactor evidence="1">
        <name>FAD</name>
        <dbReference type="ChEBI" id="CHEBI:57692"/>
    </cofactor>
</comment>
<dbReference type="InterPro" id="IPR012951">
    <property type="entry name" value="BBE"/>
</dbReference>
<dbReference type="PROSITE" id="PS00862">
    <property type="entry name" value="OX2_COVAL_FAD"/>
    <property type="match status" value="1"/>
</dbReference>
<name>A0A1H2K7G2_9ACTN</name>
<accession>A0A1H2K7G2</accession>
<evidence type="ECO:0000259" key="6">
    <source>
        <dbReference type="PROSITE" id="PS51387"/>
    </source>
</evidence>
<evidence type="ECO:0000256" key="2">
    <source>
        <dbReference type="ARBA" id="ARBA00005466"/>
    </source>
</evidence>
<dbReference type="Pfam" id="PF08031">
    <property type="entry name" value="BBE"/>
    <property type="match status" value="1"/>
</dbReference>
<keyword evidence="4" id="KW-0274">FAD</keyword>
<dbReference type="PANTHER" id="PTHR42973:SF39">
    <property type="entry name" value="FAD-BINDING PCMH-TYPE DOMAIN-CONTAINING PROTEIN"/>
    <property type="match status" value="1"/>
</dbReference>
<keyword evidence="5" id="KW-0560">Oxidoreductase</keyword>
<proteinExistence type="inferred from homology"/>
<dbReference type="GO" id="GO:0071949">
    <property type="term" value="F:FAD binding"/>
    <property type="evidence" value="ECO:0007669"/>
    <property type="project" value="InterPro"/>
</dbReference>
<organism evidence="7 8">
    <name type="scientific">Jiangella alkaliphila</name>
    <dbReference type="NCBI Taxonomy" id="419479"/>
    <lineage>
        <taxon>Bacteria</taxon>
        <taxon>Bacillati</taxon>
        <taxon>Actinomycetota</taxon>
        <taxon>Actinomycetes</taxon>
        <taxon>Jiangellales</taxon>
        <taxon>Jiangellaceae</taxon>
        <taxon>Jiangella</taxon>
    </lineage>
</organism>
<evidence type="ECO:0000256" key="1">
    <source>
        <dbReference type="ARBA" id="ARBA00001974"/>
    </source>
</evidence>
<protein>
    <submittedName>
        <fullName evidence="7">FAD/FMN-containing dehydrogenase</fullName>
    </submittedName>
</protein>
<comment type="similarity">
    <text evidence="2">Belongs to the oxygen-dependent FAD-linked oxidoreductase family.</text>
</comment>
<dbReference type="Gene3D" id="3.30.43.10">
    <property type="entry name" value="Uridine Diphospho-n-acetylenolpyruvylglucosamine Reductase, domain 2"/>
    <property type="match status" value="1"/>
</dbReference>
<evidence type="ECO:0000313" key="7">
    <source>
        <dbReference type="EMBL" id="SDU64513.1"/>
    </source>
</evidence>
<dbReference type="InterPro" id="IPR006093">
    <property type="entry name" value="Oxy_OxRdtase_FAD_BS"/>
</dbReference>
<dbReference type="InterPro" id="IPR006094">
    <property type="entry name" value="Oxid_FAD_bind_N"/>
</dbReference>
<gene>
    <name evidence="7" type="ORF">SAMN04488563_3504</name>
</gene>
<dbReference type="PROSITE" id="PS51387">
    <property type="entry name" value="FAD_PCMH"/>
    <property type="match status" value="1"/>
</dbReference>
<dbReference type="Gene3D" id="3.30.465.10">
    <property type="match status" value="1"/>
</dbReference>
<dbReference type="PANTHER" id="PTHR42973">
    <property type="entry name" value="BINDING OXIDOREDUCTASE, PUTATIVE (AFU_ORTHOLOGUE AFUA_1G17690)-RELATED"/>
    <property type="match status" value="1"/>
</dbReference>
<dbReference type="SUPFAM" id="SSF56176">
    <property type="entry name" value="FAD-binding/transporter-associated domain-like"/>
    <property type="match status" value="1"/>
</dbReference>
<dbReference type="InterPro" id="IPR016167">
    <property type="entry name" value="FAD-bd_PCMH_sub1"/>
</dbReference>
<dbReference type="InterPro" id="IPR016166">
    <property type="entry name" value="FAD-bd_PCMH"/>
</dbReference>
<reference evidence="8" key="1">
    <citation type="submission" date="2016-10" db="EMBL/GenBank/DDBJ databases">
        <authorList>
            <person name="Varghese N."/>
            <person name="Submissions S."/>
        </authorList>
    </citation>
    <scope>NUCLEOTIDE SEQUENCE [LARGE SCALE GENOMIC DNA]</scope>
    <source>
        <strain evidence="8">DSM 45079</strain>
    </source>
</reference>